<evidence type="ECO:0000256" key="1">
    <source>
        <dbReference type="ARBA" id="ARBA00003236"/>
    </source>
</evidence>
<gene>
    <name evidence="9" type="ORF">J7S20_08400</name>
</gene>
<protein>
    <recommendedName>
        <fullName evidence="3">Chitooligosaccharide deacetylase</fullName>
    </recommendedName>
    <alternativeName>
        <fullName evidence="6">Nodulation protein B</fullName>
    </alternativeName>
</protein>
<dbReference type="EMBL" id="JAGRQC010000002">
    <property type="protein sequence ID" value="MBR0552523.1"/>
    <property type="molecule type" value="Genomic_DNA"/>
</dbReference>
<evidence type="ECO:0000256" key="4">
    <source>
        <dbReference type="ARBA" id="ARBA00022723"/>
    </source>
</evidence>
<proteinExistence type="inferred from homology"/>
<dbReference type="SUPFAM" id="SSF88713">
    <property type="entry name" value="Glycoside hydrolase/deacetylase"/>
    <property type="match status" value="1"/>
</dbReference>
<keyword evidence="7" id="KW-0732">Signal</keyword>
<accession>A0A8T4IDF1</accession>
<keyword evidence="10" id="KW-1185">Reference proteome</keyword>
<feature type="domain" description="NodB homology" evidence="8">
    <location>
        <begin position="28"/>
        <end position="255"/>
    </location>
</feature>
<dbReference type="GO" id="GO:0005975">
    <property type="term" value="P:carbohydrate metabolic process"/>
    <property type="evidence" value="ECO:0007669"/>
    <property type="project" value="InterPro"/>
</dbReference>
<comment type="function">
    <text evidence="1">Is involved in generating a small heat-stable compound (Nod), an acylated oligomer of N-acetylglucosamine, that stimulates mitosis in various plant protoplasts.</text>
</comment>
<dbReference type="AlphaFoldDB" id="A0A8T4IDF1"/>
<feature type="chain" id="PRO_5035769082" description="Chitooligosaccharide deacetylase" evidence="7">
    <location>
        <begin position="23"/>
        <end position="313"/>
    </location>
</feature>
<keyword evidence="5" id="KW-0378">Hydrolase</keyword>
<dbReference type="GO" id="GO:0046872">
    <property type="term" value="F:metal ion binding"/>
    <property type="evidence" value="ECO:0007669"/>
    <property type="project" value="UniProtKB-KW"/>
</dbReference>
<evidence type="ECO:0000313" key="10">
    <source>
        <dbReference type="Proteomes" id="UP000676996"/>
    </source>
</evidence>
<name>A0A8T4IDF1_9SPHN</name>
<comment type="caution">
    <text evidence="9">The sequence shown here is derived from an EMBL/GenBank/DDBJ whole genome shotgun (WGS) entry which is preliminary data.</text>
</comment>
<dbReference type="CDD" id="cd10960">
    <property type="entry name" value="CE4_NodB_like_1"/>
    <property type="match status" value="1"/>
</dbReference>
<evidence type="ECO:0000256" key="7">
    <source>
        <dbReference type="SAM" id="SignalP"/>
    </source>
</evidence>
<dbReference type="InterPro" id="IPR002509">
    <property type="entry name" value="NODB_dom"/>
</dbReference>
<evidence type="ECO:0000256" key="3">
    <source>
        <dbReference type="ARBA" id="ARBA00020071"/>
    </source>
</evidence>
<dbReference type="InterPro" id="IPR011330">
    <property type="entry name" value="Glyco_hydro/deAcase_b/a-brl"/>
</dbReference>
<dbReference type="PANTHER" id="PTHR10587:SF133">
    <property type="entry name" value="CHITIN DEACETYLASE 1-RELATED"/>
    <property type="match status" value="1"/>
</dbReference>
<dbReference type="PANTHER" id="PTHR10587">
    <property type="entry name" value="GLYCOSYL TRANSFERASE-RELATED"/>
    <property type="match status" value="1"/>
</dbReference>
<keyword evidence="4" id="KW-0479">Metal-binding</keyword>
<evidence type="ECO:0000256" key="6">
    <source>
        <dbReference type="ARBA" id="ARBA00032976"/>
    </source>
</evidence>
<dbReference type="GO" id="GO:0016020">
    <property type="term" value="C:membrane"/>
    <property type="evidence" value="ECO:0007669"/>
    <property type="project" value="TreeGrafter"/>
</dbReference>
<organism evidence="9 10">
    <name type="scientific">Stakelama marina</name>
    <dbReference type="NCBI Taxonomy" id="2826939"/>
    <lineage>
        <taxon>Bacteria</taxon>
        <taxon>Pseudomonadati</taxon>
        <taxon>Pseudomonadota</taxon>
        <taxon>Alphaproteobacteria</taxon>
        <taxon>Sphingomonadales</taxon>
        <taxon>Sphingomonadaceae</taxon>
        <taxon>Stakelama</taxon>
    </lineage>
</organism>
<comment type="similarity">
    <text evidence="2">Belongs to the polysaccharide deacetylase family.</text>
</comment>
<dbReference type="RefSeq" id="WP_284053800.1">
    <property type="nucleotide sequence ID" value="NZ_JAGRQC010000002.1"/>
</dbReference>
<evidence type="ECO:0000256" key="2">
    <source>
        <dbReference type="ARBA" id="ARBA00010973"/>
    </source>
</evidence>
<evidence type="ECO:0000256" key="5">
    <source>
        <dbReference type="ARBA" id="ARBA00022801"/>
    </source>
</evidence>
<feature type="signal peptide" evidence="7">
    <location>
        <begin position="1"/>
        <end position="22"/>
    </location>
</feature>
<dbReference type="Gene3D" id="3.20.20.370">
    <property type="entry name" value="Glycoside hydrolase/deacetylase"/>
    <property type="match status" value="1"/>
</dbReference>
<dbReference type="Pfam" id="PF01522">
    <property type="entry name" value="Polysacc_deac_1"/>
    <property type="match status" value="1"/>
</dbReference>
<dbReference type="Proteomes" id="UP000676996">
    <property type="component" value="Unassembled WGS sequence"/>
</dbReference>
<evidence type="ECO:0000313" key="9">
    <source>
        <dbReference type="EMBL" id="MBR0552523.1"/>
    </source>
</evidence>
<evidence type="ECO:0000259" key="8">
    <source>
        <dbReference type="PROSITE" id="PS51677"/>
    </source>
</evidence>
<dbReference type="InterPro" id="IPR050248">
    <property type="entry name" value="Polysacc_deacetylase_ArnD"/>
</dbReference>
<reference evidence="9" key="1">
    <citation type="submission" date="2021-04" db="EMBL/GenBank/DDBJ databases">
        <title>Ouciella asimina sp. nov., isolated from the surface seawater in the hydrothermal field of Okinawa Trough.</title>
        <authorList>
            <person name="Shuang W."/>
        </authorList>
    </citation>
    <scope>NUCLEOTIDE SEQUENCE</scope>
    <source>
        <strain evidence="9">LXI357</strain>
    </source>
</reference>
<dbReference type="GO" id="GO:0016810">
    <property type="term" value="F:hydrolase activity, acting on carbon-nitrogen (but not peptide) bonds"/>
    <property type="evidence" value="ECO:0007669"/>
    <property type="project" value="InterPro"/>
</dbReference>
<dbReference type="PROSITE" id="PS51677">
    <property type="entry name" value="NODB"/>
    <property type="match status" value="1"/>
</dbReference>
<sequence>MIGLRRAALVAGLAAAIGAAGAAAAQPPKIAITFDDIPAHGPLPQGETRLDIVHRIISALKAHGVDHPFGFFNGGFGVGNPDSPKVVAAWRAAGFALGNHSYSHGHLGQVPLAKFEDDVAKNEPVLKRVGGKSDWRWFRYPFLDEGDTPAKRDGFRSWLGQRGYRVAAVTMSFDDYAWNAPYARCVAKRDRAAIARLEKGYLDAARAEARRVRILSYLTQGREIPYVLLMHLGAFDARMLPRLLDMYQREGFRFVPLPQAERDPFYRFATNLSLAGPTASLGASAAAAGVSVAPAHGPLDTLDTLDTLDEVCR</sequence>